<keyword evidence="8 12" id="KW-0067">ATP-binding</keyword>
<evidence type="ECO:0000256" key="3">
    <source>
        <dbReference type="ARBA" id="ARBA00022679"/>
    </source>
</evidence>
<evidence type="ECO:0000256" key="6">
    <source>
        <dbReference type="ARBA" id="ARBA00022741"/>
    </source>
</evidence>
<dbReference type="SUPFAM" id="SSF56112">
    <property type="entry name" value="Protein kinase-like (PK-like)"/>
    <property type="match status" value="1"/>
</dbReference>
<name>A0AAV0G1U3_9ASTE</name>
<dbReference type="InterPro" id="IPR008271">
    <property type="entry name" value="Ser/Thr_kinase_AS"/>
</dbReference>
<reference evidence="16" key="1">
    <citation type="submission" date="2022-07" db="EMBL/GenBank/DDBJ databases">
        <authorList>
            <person name="Macas J."/>
            <person name="Novak P."/>
            <person name="Neumann P."/>
        </authorList>
    </citation>
    <scope>NUCLEOTIDE SEQUENCE</scope>
</reference>
<dbReference type="Pfam" id="PF00069">
    <property type="entry name" value="Pkinase"/>
    <property type="match status" value="1"/>
</dbReference>
<feature type="transmembrane region" description="Helical" evidence="13">
    <location>
        <begin position="264"/>
        <end position="291"/>
    </location>
</feature>
<feature type="binding site" evidence="12">
    <location>
        <position position="355"/>
    </location>
    <ligand>
        <name>ATP</name>
        <dbReference type="ChEBI" id="CHEBI:30616"/>
    </ligand>
</feature>
<dbReference type="Gene3D" id="1.10.510.10">
    <property type="entry name" value="Transferase(Phosphotransferase) domain 1"/>
    <property type="match status" value="1"/>
</dbReference>
<feature type="chain" id="PRO_5043729064" description="Protein kinase domain-containing protein" evidence="14">
    <location>
        <begin position="30"/>
        <end position="649"/>
    </location>
</feature>
<evidence type="ECO:0000256" key="4">
    <source>
        <dbReference type="ARBA" id="ARBA00022692"/>
    </source>
</evidence>
<evidence type="ECO:0000259" key="15">
    <source>
        <dbReference type="PROSITE" id="PS50011"/>
    </source>
</evidence>
<evidence type="ECO:0000313" key="17">
    <source>
        <dbReference type="Proteomes" id="UP001152523"/>
    </source>
</evidence>
<evidence type="ECO:0000256" key="1">
    <source>
        <dbReference type="ARBA" id="ARBA00004479"/>
    </source>
</evidence>
<dbReference type="GO" id="GO:0016020">
    <property type="term" value="C:membrane"/>
    <property type="evidence" value="ECO:0007669"/>
    <property type="project" value="UniProtKB-SubCell"/>
</dbReference>
<proteinExistence type="predicted"/>
<dbReference type="InterPro" id="IPR025287">
    <property type="entry name" value="WAK_GUB"/>
</dbReference>
<sequence>MARSSSSSSTSSMFILLAVFLNLFHRSEGETCAPSSCGHIRDIHYPLRLSTDPEHCGDERHTLFCENNNATVLYLYSWKFNVRSINYTASTIRVSDVGVREGDCSSFPISSLSEELVEKGDPYDLGILTETMVLVSCPVPLNSSHMFDTSPFLTRGKFSYLVSKYGTSLSDLKDQCSIENSVMVPLGSDYKSYEEVHQGFVSGFDISWDTSRYSGAPPSVYMCELHGWFALGDDDDSCRKVDHRNVGGIIIEIWKTLKGSYLDIIYMIGLLLATKAAIGAPFMIALLIYTWGRRHLSAYDKVEDFLKNHNNLMPIRYSYAEIKKMTGGFKETLGKGGFGAVYKGKLRSGHFAAVKMLLNSKGNGEDFISEVATIERIHHVNVVQLIGFCVEGCKRALVYEFMPNGSLDKYLLSQEGLTSTMTWEEMFRISVGVARGIQYLHQGCNMQILHFDIKPHNILLDENFTPKVSDFGLAKLYSKANNSIATMTAARGTIGYMAPELFYKNIGRVSHKADVYGFGMLLLDMAGKRNKLNISTEDSSQYFPQWVYNQVSDGRNAEIGGTTEEDNKIAKKMVIVGLWCIEMNPCNRPSMNKVVDMLNDDLDSLQLPPRAVPEPIDVFVNDDTNTSFDYATDSSSLISKFKQQVSGST</sequence>
<keyword evidence="4 13" id="KW-0812">Transmembrane</keyword>
<dbReference type="InterPro" id="IPR045874">
    <property type="entry name" value="LRK10/LRL21-25-like"/>
</dbReference>
<dbReference type="InterPro" id="IPR000719">
    <property type="entry name" value="Prot_kinase_dom"/>
</dbReference>
<dbReference type="Gene3D" id="3.30.200.20">
    <property type="entry name" value="Phosphorylase Kinase, domain 1"/>
    <property type="match status" value="1"/>
</dbReference>
<dbReference type="PROSITE" id="PS00108">
    <property type="entry name" value="PROTEIN_KINASE_ST"/>
    <property type="match status" value="1"/>
</dbReference>
<keyword evidence="9 13" id="KW-1133">Transmembrane helix</keyword>
<dbReference type="FunFam" id="3.30.200.20:FF:000178">
    <property type="entry name" value="serine/threonine-protein kinase PBS1-like"/>
    <property type="match status" value="1"/>
</dbReference>
<dbReference type="FunFam" id="1.10.510.10:FF:000590">
    <property type="entry name" value="PR5-like receptor kinase"/>
    <property type="match status" value="1"/>
</dbReference>
<feature type="signal peptide" evidence="14">
    <location>
        <begin position="1"/>
        <end position="29"/>
    </location>
</feature>
<dbReference type="EMBL" id="CAMAPF010001034">
    <property type="protein sequence ID" value="CAH9141876.1"/>
    <property type="molecule type" value="Genomic_DNA"/>
</dbReference>
<dbReference type="PANTHER" id="PTHR27009">
    <property type="entry name" value="RUST RESISTANCE KINASE LR10-RELATED"/>
    <property type="match status" value="1"/>
</dbReference>
<evidence type="ECO:0000256" key="8">
    <source>
        <dbReference type="ARBA" id="ARBA00022840"/>
    </source>
</evidence>
<gene>
    <name evidence="16" type="ORF">CEPIT_LOCUS39471</name>
</gene>
<evidence type="ECO:0000313" key="16">
    <source>
        <dbReference type="EMBL" id="CAH9141876.1"/>
    </source>
</evidence>
<evidence type="ECO:0000256" key="9">
    <source>
        <dbReference type="ARBA" id="ARBA00022989"/>
    </source>
</evidence>
<dbReference type="InterPro" id="IPR011009">
    <property type="entry name" value="Kinase-like_dom_sf"/>
</dbReference>
<keyword evidence="5 14" id="KW-0732">Signal</keyword>
<keyword evidence="3" id="KW-0808">Transferase</keyword>
<dbReference type="PROSITE" id="PS50011">
    <property type="entry name" value="PROTEIN_KINASE_DOM"/>
    <property type="match status" value="1"/>
</dbReference>
<evidence type="ECO:0000256" key="13">
    <source>
        <dbReference type="SAM" id="Phobius"/>
    </source>
</evidence>
<evidence type="ECO:0000256" key="5">
    <source>
        <dbReference type="ARBA" id="ARBA00022729"/>
    </source>
</evidence>
<dbReference type="PROSITE" id="PS00107">
    <property type="entry name" value="PROTEIN_KINASE_ATP"/>
    <property type="match status" value="1"/>
</dbReference>
<evidence type="ECO:0000256" key="11">
    <source>
        <dbReference type="ARBA" id="ARBA00023180"/>
    </source>
</evidence>
<keyword evidence="17" id="KW-1185">Reference proteome</keyword>
<dbReference type="GO" id="GO:0030247">
    <property type="term" value="F:polysaccharide binding"/>
    <property type="evidence" value="ECO:0007669"/>
    <property type="project" value="InterPro"/>
</dbReference>
<feature type="domain" description="Protein kinase" evidence="15">
    <location>
        <begin position="327"/>
        <end position="602"/>
    </location>
</feature>
<keyword evidence="2" id="KW-0723">Serine/threonine-protein kinase</keyword>
<dbReference type="GO" id="GO:0005524">
    <property type="term" value="F:ATP binding"/>
    <property type="evidence" value="ECO:0007669"/>
    <property type="project" value="UniProtKB-UniRule"/>
</dbReference>
<accession>A0AAV0G1U3</accession>
<comment type="subcellular location">
    <subcellularLocation>
        <location evidence="1">Membrane</location>
        <topology evidence="1">Single-pass type I membrane protein</topology>
    </subcellularLocation>
</comment>
<dbReference type="InterPro" id="IPR017441">
    <property type="entry name" value="Protein_kinase_ATP_BS"/>
</dbReference>
<evidence type="ECO:0000256" key="7">
    <source>
        <dbReference type="ARBA" id="ARBA00022777"/>
    </source>
</evidence>
<protein>
    <recommendedName>
        <fullName evidence="15">Protein kinase domain-containing protein</fullName>
    </recommendedName>
</protein>
<dbReference type="GO" id="GO:0004674">
    <property type="term" value="F:protein serine/threonine kinase activity"/>
    <property type="evidence" value="ECO:0007669"/>
    <property type="project" value="UniProtKB-KW"/>
</dbReference>
<dbReference type="SMART" id="SM00220">
    <property type="entry name" value="S_TKc"/>
    <property type="match status" value="1"/>
</dbReference>
<dbReference type="AlphaFoldDB" id="A0AAV0G1U3"/>
<dbReference type="Pfam" id="PF13947">
    <property type="entry name" value="GUB_WAK_bind"/>
    <property type="match status" value="1"/>
</dbReference>
<keyword evidence="7" id="KW-0418">Kinase</keyword>
<keyword evidence="11" id="KW-0325">Glycoprotein</keyword>
<keyword evidence="10 13" id="KW-0472">Membrane</keyword>
<comment type="caution">
    <text evidence="16">The sequence shown here is derived from an EMBL/GenBank/DDBJ whole genome shotgun (WGS) entry which is preliminary data.</text>
</comment>
<evidence type="ECO:0000256" key="12">
    <source>
        <dbReference type="PROSITE-ProRule" id="PRU10141"/>
    </source>
</evidence>
<organism evidence="16 17">
    <name type="scientific">Cuscuta epithymum</name>
    <dbReference type="NCBI Taxonomy" id="186058"/>
    <lineage>
        <taxon>Eukaryota</taxon>
        <taxon>Viridiplantae</taxon>
        <taxon>Streptophyta</taxon>
        <taxon>Embryophyta</taxon>
        <taxon>Tracheophyta</taxon>
        <taxon>Spermatophyta</taxon>
        <taxon>Magnoliopsida</taxon>
        <taxon>eudicotyledons</taxon>
        <taxon>Gunneridae</taxon>
        <taxon>Pentapetalae</taxon>
        <taxon>asterids</taxon>
        <taxon>lamiids</taxon>
        <taxon>Solanales</taxon>
        <taxon>Convolvulaceae</taxon>
        <taxon>Cuscuteae</taxon>
        <taxon>Cuscuta</taxon>
        <taxon>Cuscuta subgen. Cuscuta</taxon>
    </lineage>
</organism>
<evidence type="ECO:0000256" key="2">
    <source>
        <dbReference type="ARBA" id="ARBA00022527"/>
    </source>
</evidence>
<dbReference type="Proteomes" id="UP001152523">
    <property type="component" value="Unassembled WGS sequence"/>
</dbReference>
<keyword evidence="6 12" id="KW-0547">Nucleotide-binding</keyword>
<evidence type="ECO:0000256" key="10">
    <source>
        <dbReference type="ARBA" id="ARBA00023136"/>
    </source>
</evidence>
<evidence type="ECO:0000256" key="14">
    <source>
        <dbReference type="SAM" id="SignalP"/>
    </source>
</evidence>